<keyword evidence="2" id="KW-1185">Reference proteome</keyword>
<sequence length="265" mass="31383">MQKAQIAYNYCQNECHSDEFLNTVCLDQSCKQERLLCCLCLELHEGHRIIALKKFLIEYSQQFHIKKHHDEEMNTKYCLSKMFDSFETEVKQMQQIINGNFDILLNQIKESKNNFQKLEKCQSYEQIKRILENISKSEQVLQDVQYLFSQIESISSKDGFQFQLINPCPKLNNMKERYFQSQQIFNDYSEFNKQICKRIEKKIHMLNNSIKNLFSDIQTNDDQDSLGQISTSLSQGKEDILYAKTSNCQNENDYQNQNLLQIQAD</sequence>
<reference evidence="1" key="1">
    <citation type="submission" date="2021-01" db="EMBL/GenBank/DDBJ databases">
        <authorList>
            <consortium name="Genoscope - CEA"/>
            <person name="William W."/>
        </authorList>
    </citation>
    <scope>NUCLEOTIDE SEQUENCE</scope>
</reference>
<dbReference type="OrthoDB" id="301982at2759"/>
<accession>A0A8S1NRU8</accession>
<dbReference type="EMBL" id="CAJJDN010000058">
    <property type="protein sequence ID" value="CAD8091955.1"/>
    <property type="molecule type" value="Genomic_DNA"/>
</dbReference>
<protein>
    <submittedName>
        <fullName evidence="1">Uncharacterized protein</fullName>
    </submittedName>
</protein>
<name>A0A8S1NRU8_9CILI</name>
<gene>
    <name evidence="1" type="ORF">PSON_ATCC_30995.1.T0580142</name>
</gene>
<dbReference type="Proteomes" id="UP000692954">
    <property type="component" value="Unassembled WGS sequence"/>
</dbReference>
<organism evidence="1 2">
    <name type="scientific">Paramecium sonneborni</name>
    <dbReference type="NCBI Taxonomy" id="65129"/>
    <lineage>
        <taxon>Eukaryota</taxon>
        <taxon>Sar</taxon>
        <taxon>Alveolata</taxon>
        <taxon>Ciliophora</taxon>
        <taxon>Intramacronucleata</taxon>
        <taxon>Oligohymenophorea</taxon>
        <taxon>Peniculida</taxon>
        <taxon>Parameciidae</taxon>
        <taxon>Paramecium</taxon>
    </lineage>
</organism>
<dbReference type="AlphaFoldDB" id="A0A8S1NRU8"/>
<comment type="caution">
    <text evidence="1">The sequence shown here is derived from an EMBL/GenBank/DDBJ whole genome shotgun (WGS) entry which is preliminary data.</text>
</comment>
<proteinExistence type="predicted"/>
<evidence type="ECO:0000313" key="2">
    <source>
        <dbReference type="Proteomes" id="UP000692954"/>
    </source>
</evidence>
<evidence type="ECO:0000313" key="1">
    <source>
        <dbReference type="EMBL" id="CAD8091955.1"/>
    </source>
</evidence>